<comment type="pathway">
    <text evidence="25">Steroid metabolism; cholesterol degradation.</text>
</comment>
<keyword evidence="22" id="KW-0966">Cell projection</keyword>
<evidence type="ECO:0000256" key="47">
    <source>
        <dbReference type="RuleBase" id="RU000461"/>
    </source>
</evidence>
<evidence type="ECO:0000256" key="31">
    <source>
        <dbReference type="ARBA" id="ARBA00051188"/>
    </source>
</evidence>
<dbReference type="PRINTS" id="PR00385">
    <property type="entry name" value="P450"/>
</dbReference>
<evidence type="ECO:0000256" key="43">
    <source>
        <dbReference type="ARBA" id="ARBA00077287"/>
    </source>
</evidence>
<gene>
    <name evidence="49" type="ORF">HOLleu_08558</name>
</gene>
<evidence type="ECO:0000256" key="3">
    <source>
        <dbReference type="ARBA" id="ARBA00004279"/>
    </source>
</evidence>
<evidence type="ECO:0000256" key="4">
    <source>
        <dbReference type="ARBA" id="ARBA00004389"/>
    </source>
</evidence>
<comment type="pathway">
    <text evidence="5">Lipid metabolism; C21-steroid hormone metabolism.</text>
</comment>
<dbReference type="GO" id="GO:0030425">
    <property type="term" value="C:dendrite"/>
    <property type="evidence" value="ECO:0007669"/>
    <property type="project" value="UniProtKB-SubCell"/>
</dbReference>
<keyword evidence="19 48" id="KW-0472">Membrane</keyword>
<evidence type="ECO:0000256" key="44">
    <source>
        <dbReference type="ARBA" id="ARBA00079170"/>
    </source>
</evidence>
<comment type="subcellular location">
    <subcellularLocation>
        <location evidence="3">Cell projection</location>
        <location evidence="3">Dendrite</location>
    </subcellularLocation>
    <subcellularLocation>
        <location evidence="4">Endoplasmic reticulum membrane</location>
        <topology evidence="4">Single-pass membrane protein</topology>
    </subcellularLocation>
    <subcellularLocation>
        <location evidence="2">Microsome membrane</location>
        <topology evidence="2">Single-pass membrane protein</topology>
    </subcellularLocation>
    <subcellularLocation>
        <location evidence="24">Postsynapse</location>
    </subcellularLocation>
    <subcellularLocation>
        <location evidence="23">Presynapse</location>
    </subcellularLocation>
</comment>
<evidence type="ECO:0000256" key="2">
    <source>
        <dbReference type="ARBA" id="ARBA00004111"/>
    </source>
</evidence>
<keyword evidence="21" id="KW-0753">Steroid metabolism</keyword>
<keyword evidence="7" id="KW-0153">Cholesterol metabolism</keyword>
<dbReference type="Gene3D" id="1.10.630.10">
    <property type="entry name" value="Cytochrome P450"/>
    <property type="match status" value="1"/>
</dbReference>
<dbReference type="PANTHER" id="PTHR24293:SF0">
    <property type="entry name" value="CYP46A1 PROTEIN-RELATED"/>
    <property type="match status" value="1"/>
</dbReference>
<evidence type="ECO:0000256" key="38">
    <source>
        <dbReference type="ARBA" id="ARBA00052074"/>
    </source>
</evidence>
<keyword evidence="17 47" id="KW-0503">Monooxygenase</keyword>
<comment type="catalytic activity">
    <reaction evidence="33">
        <text>4beta-hydroxycholesterol + reduced [NADPH--hemoprotein reductase] + O2 = 4beta,24S-dihydroxycholesterol + oxidized [NADPH--hemoprotein reductase] + H2O + H(+)</text>
        <dbReference type="Rhea" id="RHEA:46392"/>
        <dbReference type="Rhea" id="RHEA-COMP:11964"/>
        <dbReference type="Rhea" id="RHEA-COMP:11965"/>
        <dbReference type="ChEBI" id="CHEBI:15377"/>
        <dbReference type="ChEBI" id="CHEBI:15378"/>
        <dbReference type="ChEBI" id="CHEBI:15379"/>
        <dbReference type="ChEBI" id="CHEBI:57618"/>
        <dbReference type="ChEBI" id="CHEBI:58210"/>
        <dbReference type="ChEBI" id="CHEBI:85778"/>
        <dbReference type="ChEBI" id="CHEBI:86087"/>
    </reaction>
    <physiologicalReaction direction="left-to-right" evidence="33">
        <dbReference type="Rhea" id="RHEA:46393"/>
    </physiologicalReaction>
</comment>
<evidence type="ECO:0000256" key="13">
    <source>
        <dbReference type="ARBA" id="ARBA00022989"/>
    </source>
</evidence>
<evidence type="ECO:0000256" key="30">
    <source>
        <dbReference type="ARBA" id="ARBA00050991"/>
    </source>
</evidence>
<comment type="catalytic activity">
    <reaction evidence="34">
        <text>7alpha-hydroxycholesterol + reduced [NADPH--hemoprotein reductase] + O2 = (24S)-7alpha-dihydroxycholesterol + oxidized [NADPH--hemoprotein reductase] + H2O + H(+)</text>
        <dbReference type="Rhea" id="RHEA:46380"/>
        <dbReference type="Rhea" id="RHEA-COMP:11964"/>
        <dbReference type="Rhea" id="RHEA-COMP:11965"/>
        <dbReference type="ChEBI" id="CHEBI:15377"/>
        <dbReference type="ChEBI" id="CHEBI:15378"/>
        <dbReference type="ChEBI" id="CHEBI:15379"/>
        <dbReference type="ChEBI" id="CHEBI:17500"/>
        <dbReference type="ChEBI" id="CHEBI:37640"/>
        <dbReference type="ChEBI" id="CHEBI:57618"/>
        <dbReference type="ChEBI" id="CHEBI:58210"/>
    </reaction>
    <physiologicalReaction direction="left-to-right" evidence="34">
        <dbReference type="Rhea" id="RHEA:46381"/>
    </physiologicalReaction>
</comment>
<comment type="catalytic activity">
    <reaction evidence="36">
        <text>(24S)-hydroxycholesterol + reduced [NADPH--hemoprotein reductase] + O2 = (24S,25R)-24,26-dihydroxycholesterol + oxidized [NADPH--hemoprotein reductase] + H2O + H(+)</text>
        <dbReference type="Rhea" id="RHEA:46388"/>
        <dbReference type="Rhea" id="RHEA-COMP:11964"/>
        <dbReference type="Rhea" id="RHEA-COMP:11965"/>
        <dbReference type="ChEBI" id="CHEBI:15377"/>
        <dbReference type="ChEBI" id="CHEBI:15378"/>
        <dbReference type="ChEBI" id="CHEBI:15379"/>
        <dbReference type="ChEBI" id="CHEBI:34310"/>
        <dbReference type="ChEBI" id="CHEBI:57618"/>
        <dbReference type="ChEBI" id="CHEBI:58210"/>
        <dbReference type="ChEBI" id="CHEBI:86165"/>
    </reaction>
    <physiologicalReaction direction="left-to-right" evidence="36">
        <dbReference type="Rhea" id="RHEA:46389"/>
    </physiologicalReaction>
</comment>
<comment type="catalytic activity">
    <reaction evidence="29">
        <text>7-dehydrocholesterol + reduced [NADPH--hemoprotein reductase] + O2 = cholesta-5,7-dien-3beta,25-diol + oxidized [NADPH--hemoprotein reductase] + H2O + H(+)</text>
        <dbReference type="Rhea" id="RHEA:53240"/>
        <dbReference type="Rhea" id="RHEA-COMP:11964"/>
        <dbReference type="Rhea" id="RHEA-COMP:11965"/>
        <dbReference type="ChEBI" id="CHEBI:15377"/>
        <dbReference type="ChEBI" id="CHEBI:15378"/>
        <dbReference type="ChEBI" id="CHEBI:15379"/>
        <dbReference type="ChEBI" id="CHEBI:17759"/>
        <dbReference type="ChEBI" id="CHEBI:57618"/>
        <dbReference type="ChEBI" id="CHEBI:58210"/>
        <dbReference type="ChEBI" id="CHEBI:137057"/>
    </reaction>
    <physiologicalReaction direction="left-to-right" evidence="29">
        <dbReference type="Rhea" id="RHEA:53241"/>
    </physiologicalReaction>
</comment>
<keyword evidence="16" id="KW-0770">Synapse</keyword>
<comment type="catalytic activity">
    <reaction evidence="39">
        <text>desmosterol + reduced [NADPH--hemoprotein reductase] + O2 = (24S)-25-epoxycholesterol + oxidized [NADPH--hemoprotein reductase] + H2O + H(+)</text>
        <dbReference type="Rhea" id="RHEA:53232"/>
        <dbReference type="Rhea" id="RHEA-COMP:11964"/>
        <dbReference type="Rhea" id="RHEA-COMP:11965"/>
        <dbReference type="ChEBI" id="CHEBI:15377"/>
        <dbReference type="ChEBI" id="CHEBI:15378"/>
        <dbReference type="ChEBI" id="CHEBI:15379"/>
        <dbReference type="ChEBI" id="CHEBI:17737"/>
        <dbReference type="ChEBI" id="CHEBI:41633"/>
        <dbReference type="ChEBI" id="CHEBI:57618"/>
        <dbReference type="ChEBI" id="CHEBI:58210"/>
    </reaction>
    <physiologicalReaction direction="left-to-right" evidence="39">
        <dbReference type="Rhea" id="RHEA:53233"/>
    </physiologicalReaction>
</comment>
<dbReference type="AlphaFoldDB" id="A0A9Q1CIF1"/>
<comment type="catalytic activity">
    <reaction evidence="35">
        <text>cholestanol + reduced [NADPH--hemoprotein reductase] + O2 = (24S)-hydroxycholestanol + oxidized [NADPH--hemoprotein reductase] + H2O + H(+)</text>
        <dbReference type="Rhea" id="RHEA:53808"/>
        <dbReference type="Rhea" id="RHEA-COMP:11964"/>
        <dbReference type="Rhea" id="RHEA-COMP:11965"/>
        <dbReference type="ChEBI" id="CHEBI:15377"/>
        <dbReference type="ChEBI" id="CHEBI:15378"/>
        <dbReference type="ChEBI" id="CHEBI:15379"/>
        <dbReference type="ChEBI" id="CHEBI:57618"/>
        <dbReference type="ChEBI" id="CHEBI:58210"/>
        <dbReference type="ChEBI" id="CHEBI:86570"/>
        <dbReference type="ChEBI" id="CHEBI:137687"/>
    </reaction>
    <physiologicalReaction direction="left-to-right" evidence="35">
        <dbReference type="Rhea" id="RHEA:53809"/>
    </physiologicalReaction>
</comment>
<comment type="cofactor">
    <cofactor evidence="1 46">
        <name>heme</name>
        <dbReference type="ChEBI" id="CHEBI:30413"/>
    </cofactor>
</comment>
<evidence type="ECO:0000256" key="17">
    <source>
        <dbReference type="ARBA" id="ARBA00023033"/>
    </source>
</evidence>
<evidence type="ECO:0000256" key="5">
    <source>
        <dbReference type="ARBA" id="ARBA00005108"/>
    </source>
</evidence>
<dbReference type="InterPro" id="IPR039983">
    <property type="entry name" value="CYP46A1"/>
</dbReference>
<comment type="catalytic activity">
    <reaction evidence="38">
        <text>progesterone + reduced [NADPH--hemoprotein reductase] + O2 = 17alpha-hydroxyprogesterone + oxidized [NADPH--hemoprotein reductase] + H2O + H(+)</text>
        <dbReference type="Rhea" id="RHEA:46308"/>
        <dbReference type="Rhea" id="RHEA-COMP:11964"/>
        <dbReference type="Rhea" id="RHEA-COMP:11965"/>
        <dbReference type="ChEBI" id="CHEBI:15377"/>
        <dbReference type="ChEBI" id="CHEBI:15378"/>
        <dbReference type="ChEBI" id="CHEBI:15379"/>
        <dbReference type="ChEBI" id="CHEBI:17026"/>
        <dbReference type="ChEBI" id="CHEBI:17252"/>
        <dbReference type="ChEBI" id="CHEBI:57618"/>
        <dbReference type="ChEBI" id="CHEBI:58210"/>
    </reaction>
    <physiologicalReaction direction="left-to-right" evidence="38">
        <dbReference type="Rhea" id="RHEA:46309"/>
    </physiologicalReaction>
</comment>
<dbReference type="PROSITE" id="PS00086">
    <property type="entry name" value="CYTOCHROME_P450"/>
    <property type="match status" value="1"/>
</dbReference>
<evidence type="ECO:0000256" key="36">
    <source>
        <dbReference type="ARBA" id="ARBA00051763"/>
    </source>
</evidence>
<dbReference type="GO" id="GO:0005506">
    <property type="term" value="F:iron ion binding"/>
    <property type="evidence" value="ECO:0007669"/>
    <property type="project" value="InterPro"/>
</dbReference>
<evidence type="ECO:0000256" key="29">
    <source>
        <dbReference type="ARBA" id="ARBA00050696"/>
    </source>
</evidence>
<dbReference type="GO" id="GO:0020037">
    <property type="term" value="F:heme binding"/>
    <property type="evidence" value="ECO:0007669"/>
    <property type="project" value="InterPro"/>
</dbReference>
<dbReference type="InterPro" id="IPR001128">
    <property type="entry name" value="Cyt_P450"/>
</dbReference>
<dbReference type="InterPro" id="IPR002401">
    <property type="entry name" value="Cyt_P450_E_grp-I"/>
</dbReference>
<comment type="catalytic activity">
    <reaction evidence="28">
        <text>(24S)-hydroxycholesterol + reduced [NADPH--hemoprotein reductase] + O2 = 24S,25-dihydroxycholesterol + oxidized [NADPH--hemoprotein reductase] + H2O + H(+)</text>
        <dbReference type="Rhea" id="RHEA:46384"/>
        <dbReference type="Rhea" id="RHEA-COMP:11964"/>
        <dbReference type="Rhea" id="RHEA-COMP:11965"/>
        <dbReference type="ChEBI" id="CHEBI:15377"/>
        <dbReference type="ChEBI" id="CHEBI:15378"/>
        <dbReference type="ChEBI" id="CHEBI:15379"/>
        <dbReference type="ChEBI" id="CHEBI:34310"/>
        <dbReference type="ChEBI" id="CHEBI:57618"/>
        <dbReference type="ChEBI" id="CHEBI:58210"/>
        <dbReference type="ChEBI" id="CHEBI:86074"/>
    </reaction>
    <physiologicalReaction direction="left-to-right" evidence="28">
        <dbReference type="Rhea" id="RHEA:46385"/>
    </physiologicalReaction>
</comment>
<evidence type="ECO:0000256" key="42">
    <source>
        <dbReference type="ARBA" id="ARBA00068948"/>
    </source>
</evidence>
<evidence type="ECO:0000256" key="32">
    <source>
        <dbReference type="ARBA" id="ARBA00051503"/>
    </source>
</evidence>
<evidence type="ECO:0000256" key="26">
    <source>
        <dbReference type="ARBA" id="ARBA00050139"/>
    </source>
</evidence>
<evidence type="ECO:0000256" key="14">
    <source>
        <dbReference type="ARBA" id="ARBA00023002"/>
    </source>
</evidence>
<evidence type="ECO:0000313" key="50">
    <source>
        <dbReference type="Proteomes" id="UP001152320"/>
    </source>
</evidence>
<evidence type="ECO:0000256" key="12">
    <source>
        <dbReference type="ARBA" id="ARBA00022848"/>
    </source>
</evidence>
<name>A0A9Q1CIF1_HOLLE</name>
<evidence type="ECO:0000256" key="21">
    <source>
        <dbReference type="ARBA" id="ARBA00023221"/>
    </source>
</evidence>
<evidence type="ECO:0000256" key="11">
    <source>
        <dbReference type="ARBA" id="ARBA00022824"/>
    </source>
</evidence>
<evidence type="ECO:0000256" key="46">
    <source>
        <dbReference type="PIRSR" id="PIRSR602401-1"/>
    </source>
</evidence>
<dbReference type="GO" id="GO:0006707">
    <property type="term" value="P:cholesterol catabolic process"/>
    <property type="evidence" value="ECO:0007669"/>
    <property type="project" value="InterPro"/>
</dbReference>
<dbReference type="InterPro" id="IPR017972">
    <property type="entry name" value="Cyt_P450_CS"/>
</dbReference>
<comment type="catalytic activity">
    <reaction evidence="37">
        <text>7-dehydrocholesterol + reduced [NADPH--hemoprotein reductase] + O2 = cholesta-5,7-dien-3beta,24S-diol + oxidized [NADPH--hemoprotein reductase] + H2O + H(+)</text>
        <dbReference type="Rhea" id="RHEA:53244"/>
        <dbReference type="Rhea" id="RHEA-COMP:11964"/>
        <dbReference type="Rhea" id="RHEA-COMP:11965"/>
        <dbReference type="ChEBI" id="CHEBI:15377"/>
        <dbReference type="ChEBI" id="CHEBI:15378"/>
        <dbReference type="ChEBI" id="CHEBI:15379"/>
        <dbReference type="ChEBI" id="CHEBI:17759"/>
        <dbReference type="ChEBI" id="CHEBI:57618"/>
        <dbReference type="ChEBI" id="CHEBI:58210"/>
        <dbReference type="ChEBI" id="CHEBI:137061"/>
    </reaction>
    <physiologicalReaction direction="left-to-right" evidence="37">
        <dbReference type="Rhea" id="RHEA:53245"/>
    </physiologicalReaction>
</comment>
<keyword evidence="14 47" id="KW-0560">Oxidoreductase</keyword>
<evidence type="ECO:0000256" key="7">
    <source>
        <dbReference type="ARBA" id="ARBA00022548"/>
    </source>
</evidence>
<evidence type="ECO:0000256" key="23">
    <source>
        <dbReference type="ARBA" id="ARBA00034106"/>
    </source>
</evidence>
<dbReference type="OrthoDB" id="1470350at2759"/>
<dbReference type="InterPro" id="IPR036396">
    <property type="entry name" value="Cyt_P450_sf"/>
</dbReference>
<evidence type="ECO:0000256" key="37">
    <source>
        <dbReference type="ARBA" id="ARBA00051817"/>
    </source>
</evidence>
<evidence type="ECO:0000256" key="27">
    <source>
        <dbReference type="ARBA" id="ARBA00050344"/>
    </source>
</evidence>
<keyword evidence="10 46" id="KW-0479">Metal-binding</keyword>
<keyword evidence="11" id="KW-0256">Endoplasmic reticulum</keyword>
<evidence type="ECO:0000256" key="24">
    <source>
        <dbReference type="ARBA" id="ARBA00034110"/>
    </source>
</evidence>
<evidence type="ECO:0000256" key="28">
    <source>
        <dbReference type="ARBA" id="ARBA00050430"/>
    </source>
</evidence>
<accession>A0A9Q1CIF1</accession>
<protein>
    <recommendedName>
        <fullName evidence="42">Cholesterol 24-hydroxylase</fullName>
        <ecNumber evidence="41">1.14.14.25</ecNumber>
    </recommendedName>
    <alternativeName>
        <fullName evidence="44">Cholesterol 24-monooxygenase</fullName>
    </alternativeName>
    <alternativeName>
        <fullName evidence="43">Cholesterol 24S-hydroxylase</fullName>
    </alternativeName>
    <alternativeName>
        <fullName evidence="45">Cytochrome P450 46A1</fullName>
    </alternativeName>
</protein>
<dbReference type="EMBL" id="JAIZAY010000003">
    <property type="protein sequence ID" value="KAJ8045531.1"/>
    <property type="molecule type" value="Genomic_DNA"/>
</dbReference>
<organism evidence="49 50">
    <name type="scientific">Holothuria leucospilota</name>
    <name type="common">Black long sea cucumber</name>
    <name type="synonym">Mertensiothuria leucospilota</name>
    <dbReference type="NCBI Taxonomy" id="206669"/>
    <lineage>
        <taxon>Eukaryota</taxon>
        <taxon>Metazoa</taxon>
        <taxon>Echinodermata</taxon>
        <taxon>Eleutherozoa</taxon>
        <taxon>Echinozoa</taxon>
        <taxon>Holothuroidea</taxon>
        <taxon>Aspidochirotacea</taxon>
        <taxon>Aspidochirotida</taxon>
        <taxon>Holothuriidae</taxon>
        <taxon>Holothuria</taxon>
    </lineage>
</organism>
<evidence type="ECO:0000256" key="18">
    <source>
        <dbReference type="ARBA" id="ARBA00023098"/>
    </source>
</evidence>
<dbReference type="PRINTS" id="PR00463">
    <property type="entry name" value="EP450I"/>
</dbReference>
<evidence type="ECO:0000256" key="40">
    <source>
        <dbReference type="ARBA" id="ARBA00054645"/>
    </source>
</evidence>
<dbReference type="CDD" id="cd20613">
    <property type="entry name" value="CYP46A1-like"/>
    <property type="match status" value="1"/>
</dbReference>
<evidence type="ECO:0000256" key="19">
    <source>
        <dbReference type="ARBA" id="ARBA00023136"/>
    </source>
</evidence>
<keyword evidence="12" id="KW-0492">Microsome</keyword>
<evidence type="ECO:0000256" key="8">
    <source>
        <dbReference type="ARBA" id="ARBA00022617"/>
    </source>
</evidence>
<evidence type="ECO:0000256" key="9">
    <source>
        <dbReference type="ARBA" id="ARBA00022692"/>
    </source>
</evidence>
<evidence type="ECO:0000256" key="39">
    <source>
        <dbReference type="ARBA" id="ARBA00052870"/>
    </source>
</evidence>
<comment type="caution">
    <text evidence="49">The sequence shown here is derived from an EMBL/GenBank/DDBJ whole genome shotgun (WGS) entry which is preliminary data.</text>
</comment>
<evidence type="ECO:0000256" key="41">
    <source>
        <dbReference type="ARBA" id="ARBA00066440"/>
    </source>
</evidence>
<evidence type="ECO:0000256" key="22">
    <source>
        <dbReference type="ARBA" id="ARBA00023273"/>
    </source>
</evidence>
<evidence type="ECO:0000256" key="10">
    <source>
        <dbReference type="ARBA" id="ARBA00022723"/>
    </source>
</evidence>
<reference evidence="49" key="1">
    <citation type="submission" date="2021-10" db="EMBL/GenBank/DDBJ databases">
        <title>Tropical sea cucumber genome reveals ecological adaptation and Cuvierian tubules defense mechanism.</title>
        <authorList>
            <person name="Chen T."/>
        </authorList>
    </citation>
    <scope>NUCLEOTIDE SEQUENCE</scope>
    <source>
        <strain evidence="49">Nanhai2018</strain>
        <tissue evidence="49">Muscle</tissue>
    </source>
</reference>
<evidence type="ECO:0000256" key="16">
    <source>
        <dbReference type="ARBA" id="ARBA00023018"/>
    </source>
</evidence>
<keyword evidence="9 48" id="KW-0812">Transmembrane</keyword>
<proteinExistence type="inferred from homology"/>
<comment type="catalytic activity">
    <reaction evidence="32">
        <text>testosterone + reduced [NADPH--hemoprotein reductase] + O2 = 6beta,17beta-dihydroxyandrost-4-en-3-one + oxidized [NADPH--hemoprotein reductase] + H2O + H(+)</text>
        <dbReference type="Rhea" id="RHEA:46296"/>
        <dbReference type="Rhea" id="RHEA-COMP:11964"/>
        <dbReference type="Rhea" id="RHEA-COMP:11965"/>
        <dbReference type="ChEBI" id="CHEBI:15377"/>
        <dbReference type="ChEBI" id="CHEBI:15378"/>
        <dbReference type="ChEBI" id="CHEBI:15379"/>
        <dbReference type="ChEBI" id="CHEBI:17347"/>
        <dbReference type="ChEBI" id="CHEBI:34477"/>
        <dbReference type="ChEBI" id="CHEBI:57618"/>
        <dbReference type="ChEBI" id="CHEBI:58210"/>
    </reaction>
    <physiologicalReaction direction="left-to-right" evidence="32">
        <dbReference type="Rhea" id="RHEA:46297"/>
    </physiologicalReaction>
</comment>
<dbReference type="Pfam" id="PF00067">
    <property type="entry name" value="p450"/>
    <property type="match status" value="1"/>
</dbReference>
<dbReference type="GO" id="GO:0005789">
    <property type="term" value="C:endoplasmic reticulum membrane"/>
    <property type="evidence" value="ECO:0007669"/>
    <property type="project" value="UniProtKB-SubCell"/>
</dbReference>
<evidence type="ECO:0000256" key="48">
    <source>
        <dbReference type="SAM" id="Phobius"/>
    </source>
</evidence>
<evidence type="ECO:0000256" key="33">
    <source>
        <dbReference type="ARBA" id="ARBA00051527"/>
    </source>
</evidence>
<evidence type="ECO:0000256" key="35">
    <source>
        <dbReference type="ARBA" id="ARBA00051748"/>
    </source>
</evidence>
<comment type="function">
    <text evidence="40">P450 monooxygenase that plays a major role in cholesterol homeostasis in the brain. Primarily catalyzes the hydroxylation (with S stereochemistry) at C-24 of cholesterol side chain, triggering cholesterol diffusion out of neurons and its further degradation. By promoting constant cholesterol elimination in neurons, may activate the mevalonate pathway and coordinate the synthesis of new cholesterol and nonsterol isoprenoids involved in synaptic activity and learning. Further hydroxylates cholesterol derivatives and hormone steroids on both the ring and side chain of these molecules, converting them into active oxysterols involved in lipid signaling and biosynthesis. Acts as an epoxidase converting cholesta-5,24-dien-3beta-ol/desmosterol into (24S),25-epoxycholesterol, an abundant lipid ligand of nuclear NR1H2 and NR1H3 receptors shown to promote neurogenesis in developing brain. May also catalyze the oxidative metabolism of xenobiotics, such as clotrimazole.</text>
</comment>
<keyword evidence="13 48" id="KW-1133">Transmembrane helix</keyword>
<keyword evidence="8 46" id="KW-0349">Heme</keyword>
<keyword evidence="20" id="KW-1207">Sterol metabolism</keyword>
<evidence type="ECO:0000256" key="15">
    <source>
        <dbReference type="ARBA" id="ARBA00023004"/>
    </source>
</evidence>
<dbReference type="FunFam" id="1.10.630.10:FF:000031">
    <property type="entry name" value="cholesterol 24-hydroxylase isoform X2"/>
    <property type="match status" value="1"/>
</dbReference>
<evidence type="ECO:0000256" key="34">
    <source>
        <dbReference type="ARBA" id="ARBA00051606"/>
    </source>
</evidence>
<keyword evidence="50" id="KW-1185">Reference proteome</keyword>
<feature type="binding site" description="axial binding residue" evidence="46">
    <location>
        <position position="446"/>
    </location>
    <ligand>
        <name>heme</name>
        <dbReference type="ChEBI" id="CHEBI:30413"/>
    </ligand>
    <ligandPart>
        <name>Fe</name>
        <dbReference type="ChEBI" id="CHEBI:18248"/>
    </ligandPart>
</feature>
<evidence type="ECO:0000256" key="25">
    <source>
        <dbReference type="ARBA" id="ARBA00049645"/>
    </source>
</evidence>
<keyword evidence="18" id="KW-0443">Lipid metabolism</keyword>
<evidence type="ECO:0000256" key="6">
    <source>
        <dbReference type="ARBA" id="ARBA00010617"/>
    </source>
</evidence>
<comment type="catalytic activity">
    <reaction evidence="26">
        <text>desmosterol + reduced [NADPH--hemoprotein reductase] + O2 = (24Z),26-hydroxydesmosterol + oxidized [NADPH--hemoprotein reductase] + H2O + H(+)</text>
        <dbReference type="Rhea" id="RHEA:53236"/>
        <dbReference type="Rhea" id="RHEA-COMP:11964"/>
        <dbReference type="Rhea" id="RHEA-COMP:11965"/>
        <dbReference type="ChEBI" id="CHEBI:15377"/>
        <dbReference type="ChEBI" id="CHEBI:15378"/>
        <dbReference type="ChEBI" id="CHEBI:15379"/>
        <dbReference type="ChEBI" id="CHEBI:17737"/>
        <dbReference type="ChEBI" id="CHEBI:57618"/>
        <dbReference type="ChEBI" id="CHEBI:58210"/>
        <dbReference type="ChEBI" id="CHEBI:137053"/>
    </reaction>
    <physiologicalReaction direction="left-to-right" evidence="26">
        <dbReference type="Rhea" id="RHEA:53237"/>
    </physiologicalReaction>
</comment>
<dbReference type="PANTHER" id="PTHR24293">
    <property type="entry name" value="CYTOCHROME P450 FAMILY 46 SUBFAMILY A"/>
    <property type="match status" value="1"/>
</dbReference>
<comment type="similarity">
    <text evidence="6 47">Belongs to the cytochrome P450 family.</text>
</comment>
<sequence>MLTILILQLALGGALAVGILAALVIVMRISYIHYKYRHLPGPPIDSFLGGNTRFAKAVIEDRGTFMETFFELHEQYGPVFKLISYHIVFIGIADPKAVKELLMNSKYLKPEFNYRLFVELFGERFGGHGLVSECNHERWEQHRRILNPAFHRKYLMELTDIFNDSASRLTDFLAAQADGKTEVNMKDALERVTLDVIAKAGFSMDGDMISERNAFSDAIAFVIAAASRSQIEPFFRFDPRPGARKYRAKARATVRFLRKTGTDLIKQRLQDQKDGKDLPKDILSYIIKTAMIEEHFQLEEMVDEFMTFFGAGQETTSNLLAFTFIALGQNPHVMEKLQKEVDAVIGDKEEILYEDIMQLEYMMMVLKETLRLFPPVGGTTRISSEIFEVGGYKIPPNTMMFVLSFVMSRQEQFFKNPMTFDPERFRREEDRPLYAYFPFSLGPRSCIGQQFALIEARVVLAKLLQRLKFKLVPDQDFTLMERLTLKPRDDCRHYLSLRE</sequence>
<dbReference type="EC" id="1.14.14.25" evidence="41"/>
<evidence type="ECO:0000256" key="1">
    <source>
        <dbReference type="ARBA" id="ARBA00001971"/>
    </source>
</evidence>
<dbReference type="Proteomes" id="UP001152320">
    <property type="component" value="Chromosome 3"/>
</dbReference>
<comment type="catalytic activity">
    <reaction evidence="30">
        <text>cholesterol + reduced [NADPH--hemoprotein reductase] + O2 = (24S)-hydroxycholesterol + oxidized [NADPH--hemoprotein reductase] + H2O + H(+)</text>
        <dbReference type="Rhea" id="RHEA:22716"/>
        <dbReference type="Rhea" id="RHEA-COMP:11964"/>
        <dbReference type="Rhea" id="RHEA-COMP:11965"/>
        <dbReference type="ChEBI" id="CHEBI:15377"/>
        <dbReference type="ChEBI" id="CHEBI:15378"/>
        <dbReference type="ChEBI" id="CHEBI:15379"/>
        <dbReference type="ChEBI" id="CHEBI:16113"/>
        <dbReference type="ChEBI" id="CHEBI:34310"/>
        <dbReference type="ChEBI" id="CHEBI:57618"/>
        <dbReference type="ChEBI" id="CHEBI:58210"/>
        <dbReference type="EC" id="1.14.14.25"/>
    </reaction>
    <physiologicalReaction direction="left-to-right" evidence="30">
        <dbReference type="Rhea" id="RHEA:22717"/>
    </physiologicalReaction>
</comment>
<feature type="transmembrane region" description="Helical" evidence="48">
    <location>
        <begin position="6"/>
        <end position="27"/>
    </location>
</feature>
<comment type="catalytic activity">
    <reaction evidence="27">
        <text>testosterone + reduced [NADPH--hemoprotein reductase] + O2 = 2-hydroxytestosterone + oxidized [NADPH--hemoprotein reductase] + H2O + H(+)</text>
        <dbReference type="Rhea" id="RHEA:46300"/>
        <dbReference type="Rhea" id="RHEA-COMP:11964"/>
        <dbReference type="Rhea" id="RHEA-COMP:11965"/>
        <dbReference type="ChEBI" id="CHEBI:15377"/>
        <dbReference type="ChEBI" id="CHEBI:15378"/>
        <dbReference type="ChEBI" id="CHEBI:15379"/>
        <dbReference type="ChEBI" id="CHEBI:17347"/>
        <dbReference type="ChEBI" id="CHEBI:57618"/>
        <dbReference type="ChEBI" id="CHEBI:58210"/>
        <dbReference type="ChEBI" id="CHEBI:86013"/>
    </reaction>
    <physiologicalReaction direction="left-to-right" evidence="27">
        <dbReference type="Rhea" id="RHEA:46301"/>
    </physiologicalReaction>
</comment>
<evidence type="ECO:0000313" key="49">
    <source>
        <dbReference type="EMBL" id="KAJ8045531.1"/>
    </source>
</evidence>
<evidence type="ECO:0000256" key="20">
    <source>
        <dbReference type="ARBA" id="ARBA00023166"/>
    </source>
</evidence>
<dbReference type="SUPFAM" id="SSF48264">
    <property type="entry name" value="Cytochrome P450"/>
    <property type="match status" value="1"/>
</dbReference>
<comment type="catalytic activity">
    <reaction evidence="31">
        <text>testosterone + reduced [NADPH--hemoprotein reductase] + O2 = 16beta,17beta-dihydroxyandrost-4-en-3-one + oxidized [NADPH--hemoprotein reductase] + H2O + H(+)</text>
        <dbReference type="Rhea" id="RHEA:46304"/>
        <dbReference type="Rhea" id="RHEA-COMP:11964"/>
        <dbReference type="Rhea" id="RHEA-COMP:11965"/>
        <dbReference type="ChEBI" id="CHEBI:15377"/>
        <dbReference type="ChEBI" id="CHEBI:15378"/>
        <dbReference type="ChEBI" id="CHEBI:15379"/>
        <dbReference type="ChEBI" id="CHEBI:17347"/>
        <dbReference type="ChEBI" id="CHEBI:57618"/>
        <dbReference type="ChEBI" id="CHEBI:58210"/>
        <dbReference type="ChEBI" id="CHEBI:83027"/>
    </reaction>
    <physiologicalReaction direction="left-to-right" evidence="31">
        <dbReference type="Rhea" id="RHEA:46305"/>
    </physiologicalReaction>
</comment>
<dbReference type="GO" id="GO:0098793">
    <property type="term" value="C:presynapse"/>
    <property type="evidence" value="ECO:0007669"/>
    <property type="project" value="UniProtKB-SubCell"/>
</dbReference>
<dbReference type="GO" id="GO:0033781">
    <property type="term" value="F:cholesterol 24-hydroxylase activity"/>
    <property type="evidence" value="ECO:0007669"/>
    <property type="project" value="UniProtKB-EC"/>
</dbReference>
<evidence type="ECO:0000256" key="45">
    <source>
        <dbReference type="ARBA" id="ARBA00080170"/>
    </source>
</evidence>
<dbReference type="GO" id="GO:0098794">
    <property type="term" value="C:postsynapse"/>
    <property type="evidence" value="ECO:0007669"/>
    <property type="project" value="UniProtKB-SubCell"/>
</dbReference>
<keyword evidence="15 46" id="KW-0408">Iron</keyword>